<sequence length="22" mass="2218">LFFFDATAAVEASSAPLSSETG</sequence>
<proteinExistence type="predicted"/>
<dbReference type="Proteomes" id="UP000265520">
    <property type="component" value="Unassembled WGS sequence"/>
</dbReference>
<comment type="caution">
    <text evidence="1">The sequence shown here is derived from an EMBL/GenBank/DDBJ whole genome shotgun (WGS) entry which is preliminary data.</text>
</comment>
<keyword evidence="2" id="KW-1185">Reference proteome</keyword>
<name>A0A392UY25_9FABA</name>
<protein>
    <submittedName>
        <fullName evidence="1">Uncharacterized protein</fullName>
    </submittedName>
</protein>
<accession>A0A392UY25</accession>
<reference evidence="1 2" key="1">
    <citation type="journal article" date="2018" name="Front. Plant Sci.">
        <title>Red Clover (Trifolium pratense) and Zigzag Clover (T. medium) - A Picture of Genomic Similarities and Differences.</title>
        <authorList>
            <person name="Dluhosova J."/>
            <person name="Istvanek J."/>
            <person name="Nedelnik J."/>
            <person name="Repkova J."/>
        </authorList>
    </citation>
    <scope>NUCLEOTIDE SEQUENCE [LARGE SCALE GENOMIC DNA]</scope>
    <source>
        <strain evidence="2">cv. 10/8</strain>
        <tissue evidence="1">Leaf</tissue>
    </source>
</reference>
<evidence type="ECO:0000313" key="1">
    <source>
        <dbReference type="EMBL" id="MCI80032.1"/>
    </source>
</evidence>
<dbReference type="AlphaFoldDB" id="A0A392UY25"/>
<evidence type="ECO:0000313" key="2">
    <source>
        <dbReference type="Proteomes" id="UP000265520"/>
    </source>
</evidence>
<organism evidence="1 2">
    <name type="scientific">Trifolium medium</name>
    <dbReference type="NCBI Taxonomy" id="97028"/>
    <lineage>
        <taxon>Eukaryota</taxon>
        <taxon>Viridiplantae</taxon>
        <taxon>Streptophyta</taxon>
        <taxon>Embryophyta</taxon>
        <taxon>Tracheophyta</taxon>
        <taxon>Spermatophyta</taxon>
        <taxon>Magnoliopsida</taxon>
        <taxon>eudicotyledons</taxon>
        <taxon>Gunneridae</taxon>
        <taxon>Pentapetalae</taxon>
        <taxon>rosids</taxon>
        <taxon>fabids</taxon>
        <taxon>Fabales</taxon>
        <taxon>Fabaceae</taxon>
        <taxon>Papilionoideae</taxon>
        <taxon>50 kb inversion clade</taxon>
        <taxon>NPAAA clade</taxon>
        <taxon>Hologalegina</taxon>
        <taxon>IRL clade</taxon>
        <taxon>Trifolieae</taxon>
        <taxon>Trifolium</taxon>
    </lineage>
</organism>
<dbReference type="EMBL" id="LXQA010986399">
    <property type="protein sequence ID" value="MCI80032.1"/>
    <property type="molecule type" value="Genomic_DNA"/>
</dbReference>
<feature type="non-terminal residue" evidence="1">
    <location>
        <position position="1"/>
    </location>
</feature>